<dbReference type="Proteomes" id="UP001201812">
    <property type="component" value="Unassembled WGS sequence"/>
</dbReference>
<dbReference type="PANTHER" id="PTHR13116">
    <property type="entry name" value="ER MEMBRANE PROTEIN COMPLEX SUBUNIT 3"/>
    <property type="match status" value="1"/>
</dbReference>
<dbReference type="SMART" id="SM01415">
    <property type="entry name" value="DUF106"/>
    <property type="match status" value="1"/>
</dbReference>
<comment type="subcellular location">
    <subcellularLocation>
        <location evidence="1">Membrane</location>
        <topology evidence="1">Multi-pass membrane protein</topology>
    </subcellularLocation>
</comment>
<proteinExistence type="inferred from homology"/>
<protein>
    <recommendedName>
        <fullName evidence="3">ER membrane protein complex subunit 3</fullName>
    </recommendedName>
</protein>
<keyword evidence="4 7" id="KW-0812">Transmembrane</keyword>
<comment type="caution">
    <text evidence="8">The sequence shown here is derived from an EMBL/GenBank/DDBJ whole genome shotgun (WGS) entry which is preliminary data.</text>
</comment>
<dbReference type="AlphaFoldDB" id="A0AAD4N318"/>
<dbReference type="PANTHER" id="PTHR13116:SF5">
    <property type="entry name" value="ER MEMBRANE PROTEIN COMPLEX SUBUNIT 3"/>
    <property type="match status" value="1"/>
</dbReference>
<evidence type="ECO:0000313" key="9">
    <source>
        <dbReference type="Proteomes" id="UP001201812"/>
    </source>
</evidence>
<reference evidence="8" key="1">
    <citation type="submission" date="2022-01" db="EMBL/GenBank/DDBJ databases">
        <title>Genome Sequence Resource for Two Populations of Ditylenchus destructor, the Migratory Endoparasitic Phytonematode.</title>
        <authorList>
            <person name="Zhang H."/>
            <person name="Lin R."/>
            <person name="Xie B."/>
        </authorList>
    </citation>
    <scope>NUCLEOTIDE SEQUENCE</scope>
    <source>
        <strain evidence="8">BazhouSP</strain>
    </source>
</reference>
<keyword evidence="6 7" id="KW-0472">Membrane</keyword>
<sequence>MTGKSEEDRMTDLLLDPAIRSWVFVPIIIIVFLFGIIRHYAYLLLVNKKKGDLQNVKDSHYLAKARLLRENGRILPPQGFAMRKYFLNDEEHGYMLKRVAKQSSQPNPALDPSMMTDMLKALGSGRVIRQSLRLGETRRLVPVSPTKIDSAGIYGFRKSGKSWIWGVANFPIGARIRACDTSIASSRRDKTIGTGLADKDRFCRDLWLPGFGQILEMAYREI</sequence>
<keyword evidence="9" id="KW-1185">Reference proteome</keyword>
<evidence type="ECO:0000256" key="2">
    <source>
        <dbReference type="ARBA" id="ARBA00005376"/>
    </source>
</evidence>
<gene>
    <name evidence="8" type="ORF">DdX_08185</name>
</gene>
<evidence type="ECO:0000256" key="5">
    <source>
        <dbReference type="ARBA" id="ARBA00022989"/>
    </source>
</evidence>
<comment type="similarity">
    <text evidence="2">Belongs to the EMC3 family.</text>
</comment>
<organism evidence="8 9">
    <name type="scientific">Ditylenchus destructor</name>
    <dbReference type="NCBI Taxonomy" id="166010"/>
    <lineage>
        <taxon>Eukaryota</taxon>
        <taxon>Metazoa</taxon>
        <taxon>Ecdysozoa</taxon>
        <taxon>Nematoda</taxon>
        <taxon>Chromadorea</taxon>
        <taxon>Rhabditida</taxon>
        <taxon>Tylenchina</taxon>
        <taxon>Tylenchomorpha</taxon>
        <taxon>Sphaerularioidea</taxon>
        <taxon>Anguinidae</taxon>
        <taxon>Anguininae</taxon>
        <taxon>Ditylenchus</taxon>
    </lineage>
</organism>
<dbReference type="Pfam" id="PF01956">
    <property type="entry name" value="EMC3_TMCO1"/>
    <property type="match status" value="1"/>
</dbReference>
<evidence type="ECO:0000313" key="8">
    <source>
        <dbReference type="EMBL" id="KAI1714913.1"/>
    </source>
</evidence>
<dbReference type="GO" id="GO:0034975">
    <property type="term" value="P:protein folding in endoplasmic reticulum"/>
    <property type="evidence" value="ECO:0007669"/>
    <property type="project" value="TreeGrafter"/>
</dbReference>
<evidence type="ECO:0000256" key="4">
    <source>
        <dbReference type="ARBA" id="ARBA00022692"/>
    </source>
</evidence>
<dbReference type="InterPro" id="IPR002809">
    <property type="entry name" value="EMC3/TMCO1"/>
</dbReference>
<dbReference type="InterPro" id="IPR008568">
    <property type="entry name" value="EMC3"/>
</dbReference>
<evidence type="ECO:0000256" key="6">
    <source>
        <dbReference type="ARBA" id="ARBA00023136"/>
    </source>
</evidence>
<evidence type="ECO:0000256" key="3">
    <source>
        <dbReference type="ARBA" id="ARBA00020822"/>
    </source>
</evidence>
<keyword evidence="5 7" id="KW-1133">Transmembrane helix</keyword>
<accession>A0AAD4N318</accession>
<evidence type="ECO:0000256" key="7">
    <source>
        <dbReference type="SAM" id="Phobius"/>
    </source>
</evidence>
<evidence type="ECO:0000256" key="1">
    <source>
        <dbReference type="ARBA" id="ARBA00004141"/>
    </source>
</evidence>
<name>A0AAD4N318_9BILA</name>
<dbReference type="GO" id="GO:0072546">
    <property type="term" value="C:EMC complex"/>
    <property type="evidence" value="ECO:0007669"/>
    <property type="project" value="TreeGrafter"/>
</dbReference>
<feature type="transmembrane region" description="Helical" evidence="7">
    <location>
        <begin position="22"/>
        <end position="45"/>
    </location>
</feature>
<dbReference type="EMBL" id="JAKKPZ010000012">
    <property type="protein sequence ID" value="KAI1714913.1"/>
    <property type="molecule type" value="Genomic_DNA"/>
</dbReference>